<organism evidence="1 2">
    <name type="scientific">Deinococcus reticulitermitis</name>
    <dbReference type="NCBI Taxonomy" id="856736"/>
    <lineage>
        <taxon>Bacteria</taxon>
        <taxon>Thermotogati</taxon>
        <taxon>Deinococcota</taxon>
        <taxon>Deinococci</taxon>
        <taxon>Deinococcales</taxon>
        <taxon>Deinococcaceae</taxon>
        <taxon>Deinococcus</taxon>
    </lineage>
</organism>
<dbReference type="AlphaFoldDB" id="A0A1H6SCL7"/>
<protein>
    <recommendedName>
        <fullName evidence="3">TolC family protein</fullName>
    </recommendedName>
</protein>
<accession>A0A1H6SCL7</accession>
<evidence type="ECO:0000313" key="2">
    <source>
        <dbReference type="Proteomes" id="UP000199223"/>
    </source>
</evidence>
<proteinExistence type="predicted"/>
<evidence type="ECO:0008006" key="3">
    <source>
        <dbReference type="Google" id="ProtNLM"/>
    </source>
</evidence>
<evidence type="ECO:0000313" key="1">
    <source>
        <dbReference type="EMBL" id="SEI65888.1"/>
    </source>
</evidence>
<name>A0A1H6SCL7_9DEIO</name>
<keyword evidence="2" id="KW-1185">Reference proteome</keyword>
<reference evidence="2" key="1">
    <citation type="submission" date="2016-10" db="EMBL/GenBank/DDBJ databases">
        <authorList>
            <person name="Varghese N."/>
            <person name="Submissions S."/>
        </authorList>
    </citation>
    <scope>NUCLEOTIDE SEQUENCE [LARGE SCALE GENOMIC DNA]</scope>
    <source>
        <strain evidence="2">CGMCC 1.10218</strain>
    </source>
</reference>
<dbReference type="EMBL" id="FNZA01000001">
    <property type="protein sequence ID" value="SEI65888.1"/>
    <property type="molecule type" value="Genomic_DNA"/>
</dbReference>
<dbReference type="Proteomes" id="UP000199223">
    <property type="component" value="Unassembled WGS sequence"/>
</dbReference>
<dbReference type="OrthoDB" id="77019at2"/>
<gene>
    <name evidence="1" type="ORF">SAMN04488058_101263</name>
</gene>
<sequence length="126" mass="13428">MSGEARQEGGAVPSPLPALSADALRAASAEVIRATAELERSARVLAEVRFELDTQEAERIAAGIEGKNESERKANLRLQLSEKYAELSGAEIGAAGARADLDIAKVRLDCLRFQLRLLEVQAGGRA</sequence>
<dbReference type="RefSeq" id="WP_092262695.1">
    <property type="nucleotide sequence ID" value="NZ_FNZA01000001.1"/>
</dbReference>
<dbReference type="STRING" id="856736.SAMN04488058_101263"/>